<protein>
    <submittedName>
        <fullName evidence="1">HAD family hydrolase</fullName>
    </submittedName>
</protein>
<dbReference type="InterPro" id="IPR050155">
    <property type="entry name" value="HAD-like_hydrolase_sf"/>
</dbReference>
<name>A0ABP6TS25_9ACTN</name>
<dbReference type="SFLD" id="SFLDS00003">
    <property type="entry name" value="Haloacid_Dehalogenase"/>
    <property type="match status" value="1"/>
</dbReference>
<reference evidence="2" key="1">
    <citation type="journal article" date="2019" name="Int. J. Syst. Evol. Microbiol.">
        <title>The Global Catalogue of Microorganisms (GCM) 10K type strain sequencing project: providing services to taxonomists for standard genome sequencing and annotation.</title>
        <authorList>
            <consortium name="The Broad Institute Genomics Platform"/>
            <consortium name="The Broad Institute Genome Sequencing Center for Infectious Disease"/>
            <person name="Wu L."/>
            <person name="Ma J."/>
        </authorList>
    </citation>
    <scope>NUCLEOTIDE SEQUENCE [LARGE SCALE GENOMIC DNA]</scope>
    <source>
        <strain evidence="2">JCM 4816</strain>
    </source>
</reference>
<comment type="caution">
    <text evidence="1">The sequence shown here is derived from an EMBL/GenBank/DDBJ whole genome shotgun (WGS) entry which is preliminary data.</text>
</comment>
<dbReference type="Gene3D" id="3.40.50.1000">
    <property type="entry name" value="HAD superfamily/HAD-like"/>
    <property type="match status" value="1"/>
</dbReference>
<dbReference type="PANTHER" id="PTHR43434">
    <property type="entry name" value="PHOSPHOGLYCOLATE PHOSPHATASE"/>
    <property type="match status" value="1"/>
</dbReference>
<dbReference type="InterPro" id="IPR006439">
    <property type="entry name" value="HAD-SF_hydro_IA"/>
</dbReference>
<dbReference type="RefSeq" id="WP_425588031.1">
    <property type="nucleotide sequence ID" value="NZ_BAAAXF010000030.1"/>
</dbReference>
<dbReference type="GO" id="GO:0016787">
    <property type="term" value="F:hydrolase activity"/>
    <property type="evidence" value="ECO:0007669"/>
    <property type="project" value="UniProtKB-KW"/>
</dbReference>
<dbReference type="EMBL" id="BAAAXF010000030">
    <property type="protein sequence ID" value="GAA3497262.1"/>
    <property type="molecule type" value="Genomic_DNA"/>
</dbReference>
<keyword evidence="1" id="KW-0378">Hydrolase</keyword>
<dbReference type="PANTHER" id="PTHR43434:SF1">
    <property type="entry name" value="PHOSPHOGLYCOLATE PHOSPHATASE"/>
    <property type="match status" value="1"/>
</dbReference>
<dbReference type="CDD" id="cd01427">
    <property type="entry name" value="HAD_like"/>
    <property type="match status" value="1"/>
</dbReference>
<dbReference type="SUPFAM" id="SSF56784">
    <property type="entry name" value="HAD-like"/>
    <property type="match status" value="1"/>
</dbReference>
<dbReference type="InterPro" id="IPR023214">
    <property type="entry name" value="HAD_sf"/>
</dbReference>
<accession>A0ABP6TS25</accession>
<dbReference type="Pfam" id="PF00702">
    <property type="entry name" value="Hydrolase"/>
    <property type="match status" value="1"/>
</dbReference>
<evidence type="ECO:0000313" key="2">
    <source>
        <dbReference type="Proteomes" id="UP001501455"/>
    </source>
</evidence>
<proteinExistence type="predicted"/>
<keyword evidence="2" id="KW-1185">Reference proteome</keyword>
<dbReference type="SFLD" id="SFLDG01129">
    <property type="entry name" value="C1.5:_HAD__Beta-PGM__Phosphata"/>
    <property type="match status" value="1"/>
</dbReference>
<dbReference type="Proteomes" id="UP001501455">
    <property type="component" value="Unassembled WGS sequence"/>
</dbReference>
<dbReference type="InterPro" id="IPR036412">
    <property type="entry name" value="HAD-like_sf"/>
</dbReference>
<organism evidence="1 2">
    <name type="scientific">Streptomyces prasinosporus</name>
    <dbReference type="NCBI Taxonomy" id="68256"/>
    <lineage>
        <taxon>Bacteria</taxon>
        <taxon>Bacillati</taxon>
        <taxon>Actinomycetota</taxon>
        <taxon>Actinomycetes</taxon>
        <taxon>Kitasatosporales</taxon>
        <taxon>Streptomycetaceae</taxon>
        <taxon>Streptomyces</taxon>
        <taxon>Streptomyces albogriseolus group</taxon>
    </lineage>
</organism>
<dbReference type="NCBIfam" id="TIGR01549">
    <property type="entry name" value="HAD-SF-IA-v1"/>
    <property type="match status" value="1"/>
</dbReference>
<sequence length="241" mass="26445">MTVETEKEPIDPLRSTARARVVLWDFDGPLCRLFAGHSAERVAGDLVTWLEGRGLHGLLTEAERESLDPHVVLRAVDRRHPNSDLVAELEERLTQEELRAAASAMPTPYADPLIRTWTAVGVRLAIATNNSPRVVRRYLESRGLVACFAPHVYGRTQELRHLKPDPHCIVRALNATGAAPESALMIGDTPSDLIAARSAGVPFLGYARNERKGKLLRDAGATTVVDSLEPVLEAVRTRARA</sequence>
<gene>
    <name evidence="1" type="ORF">GCM10019016_043630</name>
</gene>
<evidence type="ECO:0000313" key="1">
    <source>
        <dbReference type="EMBL" id="GAA3497262.1"/>
    </source>
</evidence>